<dbReference type="OrthoDB" id="7336664at2"/>
<reference evidence="2 3" key="1">
    <citation type="submission" date="2019-03" db="EMBL/GenBank/DDBJ databases">
        <title>Genomic Encyclopedia of Type Strains, Phase III (KMG-III): the genomes of soil and plant-associated and newly described type strains.</title>
        <authorList>
            <person name="Whitman W."/>
        </authorList>
    </citation>
    <scope>NUCLEOTIDE SEQUENCE [LARGE SCALE GENOMIC DNA]</scope>
    <source>
        <strain evidence="2 3">CGMCC 1.7002</strain>
    </source>
</reference>
<protein>
    <submittedName>
        <fullName evidence="2">Putative DNA-binding ribbon-helix-helix protein</fullName>
    </submittedName>
</protein>
<keyword evidence="3" id="KW-1185">Reference proteome</keyword>
<dbReference type="GO" id="GO:0003677">
    <property type="term" value="F:DNA binding"/>
    <property type="evidence" value="ECO:0007669"/>
    <property type="project" value="UniProtKB-KW"/>
</dbReference>
<evidence type="ECO:0000259" key="1">
    <source>
        <dbReference type="Pfam" id="PF13467"/>
    </source>
</evidence>
<dbReference type="AlphaFoldDB" id="A0A4R6VTQ2"/>
<gene>
    <name evidence="2" type="ORF">ATL17_1556</name>
</gene>
<keyword evidence="2" id="KW-0238">DNA-binding</keyword>
<dbReference type="EMBL" id="SNYR01000002">
    <property type="protein sequence ID" value="TDQ63551.1"/>
    <property type="molecule type" value="Genomic_DNA"/>
</dbReference>
<evidence type="ECO:0000313" key="3">
    <source>
        <dbReference type="Proteomes" id="UP000295391"/>
    </source>
</evidence>
<dbReference type="InterPro" id="IPR038268">
    <property type="entry name" value="RHH_sf"/>
</dbReference>
<feature type="domain" description="Ribbon-helix-helix" evidence="1">
    <location>
        <begin position="37"/>
        <end position="88"/>
    </location>
</feature>
<dbReference type="RefSeq" id="WP_133572230.1">
    <property type="nucleotide sequence ID" value="NZ_SNYR01000002.1"/>
</dbReference>
<name>A0A4R6VTQ2_9HYPH</name>
<sequence>MMDNENLTRHGVIDFDHLHAELEQEFHAIANGDTRKGIRLEKVFWRSIEMLAAEKGMKPNEFVRELVAESQRINGNTASVVRTFVTSTLRNELEALRANGTETIKRIQKAPVPSFAIDRQKRLKQVNHEFLHVVRVLTGQMTMQVDAERIQLILETPIEELFAKLETQESSVDCGYLLRVGEQQRRGQARVICLPVFPEHCLIGFIKS</sequence>
<proteinExistence type="predicted"/>
<dbReference type="Proteomes" id="UP000295391">
    <property type="component" value="Unassembled WGS sequence"/>
</dbReference>
<organism evidence="2 3">
    <name type="scientific">Maritalea mobilis</name>
    <dbReference type="NCBI Taxonomy" id="483324"/>
    <lineage>
        <taxon>Bacteria</taxon>
        <taxon>Pseudomonadati</taxon>
        <taxon>Pseudomonadota</taxon>
        <taxon>Alphaproteobacteria</taxon>
        <taxon>Hyphomicrobiales</taxon>
        <taxon>Devosiaceae</taxon>
        <taxon>Maritalea</taxon>
    </lineage>
</organism>
<comment type="caution">
    <text evidence="2">The sequence shown here is derived from an EMBL/GenBank/DDBJ whole genome shotgun (WGS) entry which is preliminary data.</text>
</comment>
<dbReference type="Gene3D" id="1.10.3990.20">
    <property type="entry name" value="protein bp1543"/>
    <property type="match status" value="1"/>
</dbReference>
<accession>A0A4R6VTQ2</accession>
<dbReference type="InterPro" id="IPR027373">
    <property type="entry name" value="RHH_dom"/>
</dbReference>
<evidence type="ECO:0000313" key="2">
    <source>
        <dbReference type="EMBL" id="TDQ63551.1"/>
    </source>
</evidence>
<dbReference type="Pfam" id="PF13467">
    <property type="entry name" value="RHH_4"/>
    <property type="match status" value="1"/>
</dbReference>